<accession>A0A2N5VH51</accession>
<proteinExistence type="predicted"/>
<evidence type="ECO:0000313" key="1">
    <source>
        <dbReference type="EMBL" id="PLW49314.1"/>
    </source>
</evidence>
<comment type="caution">
    <text evidence="1">The sequence shown here is derived from an EMBL/GenBank/DDBJ whole genome shotgun (WGS) entry which is preliminary data.</text>
</comment>
<dbReference type="Proteomes" id="UP000235392">
    <property type="component" value="Unassembled WGS sequence"/>
</dbReference>
<gene>
    <name evidence="1" type="ORF">PCASD_02645</name>
</gene>
<protein>
    <submittedName>
        <fullName evidence="1">Uncharacterized protein</fullName>
    </submittedName>
</protein>
<dbReference type="EMBL" id="PGCI01000017">
    <property type="protein sequence ID" value="PLW49314.1"/>
    <property type="molecule type" value="Genomic_DNA"/>
</dbReference>
<organism evidence="1 2">
    <name type="scientific">Puccinia coronata f. sp. avenae</name>
    <dbReference type="NCBI Taxonomy" id="200324"/>
    <lineage>
        <taxon>Eukaryota</taxon>
        <taxon>Fungi</taxon>
        <taxon>Dikarya</taxon>
        <taxon>Basidiomycota</taxon>
        <taxon>Pucciniomycotina</taxon>
        <taxon>Pucciniomycetes</taxon>
        <taxon>Pucciniales</taxon>
        <taxon>Pucciniaceae</taxon>
        <taxon>Puccinia</taxon>
    </lineage>
</organism>
<sequence length="169" mass="19088">MVYPRRPFSSSAYGGFNPPMPTLWQKTASKLLGATMWFFMFYRIREDGQQVYLVGIFFHLPEHHHLEGTLGTMGPTGTNSFKIMILKTSIETTEQPQSFVSTLTQRVSDLIVTPSSKVSMLAPQLYATGSDNSQFLRFSPLNRFGECDINQRPRKSFECAKSKDTCGIT</sequence>
<name>A0A2N5VH51_9BASI</name>
<reference evidence="1 2" key="1">
    <citation type="submission" date="2017-11" db="EMBL/GenBank/DDBJ databases">
        <title>De novo assembly and phasing of dikaryotic genomes from two isolates of Puccinia coronata f. sp. avenae, the causal agent of oat crown rust.</title>
        <authorList>
            <person name="Miller M.E."/>
            <person name="Zhang Y."/>
            <person name="Omidvar V."/>
            <person name="Sperschneider J."/>
            <person name="Schwessinger B."/>
            <person name="Raley C."/>
            <person name="Palmer J.M."/>
            <person name="Garnica D."/>
            <person name="Upadhyaya N."/>
            <person name="Rathjen J."/>
            <person name="Taylor J.M."/>
            <person name="Park R.F."/>
            <person name="Dodds P.N."/>
            <person name="Hirsch C.D."/>
            <person name="Kianian S.F."/>
            <person name="Figueroa M."/>
        </authorList>
    </citation>
    <scope>NUCLEOTIDE SEQUENCE [LARGE SCALE GENOMIC DNA]</scope>
    <source>
        <strain evidence="1">12SD80</strain>
    </source>
</reference>
<dbReference type="AlphaFoldDB" id="A0A2N5VH51"/>
<evidence type="ECO:0000313" key="2">
    <source>
        <dbReference type="Proteomes" id="UP000235392"/>
    </source>
</evidence>